<keyword evidence="3" id="KW-0597">Phosphoprotein</keyword>
<feature type="region of interest" description="Disordered" evidence="8">
    <location>
        <begin position="446"/>
        <end position="514"/>
    </location>
</feature>
<gene>
    <name evidence="11" type="primary">GON4L</name>
</gene>
<feature type="compositionally biased region" description="Basic and acidic residues" evidence="8">
    <location>
        <begin position="1941"/>
        <end position="1963"/>
    </location>
</feature>
<dbReference type="GeneID" id="112918928"/>
<dbReference type="PROSITE" id="PS51477">
    <property type="entry name" value="PAH"/>
    <property type="match status" value="1"/>
</dbReference>
<evidence type="ECO:0000256" key="2">
    <source>
        <dbReference type="ARBA" id="ARBA00022491"/>
    </source>
</evidence>
<reference evidence="11" key="2">
    <citation type="submission" date="2025-08" db="UniProtKB">
        <authorList>
            <consortium name="RefSeq"/>
        </authorList>
    </citation>
    <scope>IDENTIFICATION</scope>
    <source>
        <tissue evidence="11">Cell line</tissue>
    </source>
</reference>
<dbReference type="CDD" id="cd12202">
    <property type="entry name" value="CASP8AP2"/>
    <property type="match status" value="1"/>
</dbReference>
<dbReference type="InterPro" id="IPR009057">
    <property type="entry name" value="Homeodomain-like_sf"/>
</dbReference>
<evidence type="ECO:0000256" key="4">
    <source>
        <dbReference type="ARBA" id="ARBA00023015"/>
    </source>
</evidence>
<feature type="compositionally biased region" description="Basic residues" evidence="8">
    <location>
        <begin position="1649"/>
        <end position="1662"/>
    </location>
</feature>
<feature type="region of interest" description="Disordered" evidence="8">
    <location>
        <begin position="2064"/>
        <end position="2111"/>
    </location>
</feature>
<feature type="region of interest" description="Disordered" evidence="8">
    <location>
        <begin position="620"/>
        <end position="654"/>
    </location>
</feature>
<dbReference type="SUPFAM" id="SSF47762">
    <property type="entry name" value="PAH2 domain"/>
    <property type="match status" value="2"/>
</dbReference>
<feature type="region of interest" description="Disordered" evidence="8">
    <location>
        <begin position="194"/>
        <end position="342"/>
    </location>
</feature>
<evidence type="ECO:0000313" key="11">
    <source>
        <dbReference type="RefSeq" id="XP_025853052.2"/>
    </source>
</evidence>
<feature type="compositionally biased region" description="Acidic residues" evidence="8">
    <location>
        <begin position="686"/>
        <end position="696"/>
    </location>
</feature>
<dbReference type="STRING" id="9627.ENSVVUP00000007310"/>
<evidence type="ECO:0000256" key="1">
    <source>
        <dbReference type="ARBA" id="ARBA00004123"/>
    </source>
</evidence>
<dbReference type="InterPro" id="IPR001005">
    <property type="entry name" value="SANT/Myb"/>
</dbReference>
<protein>
    <submittedName>
        <fullName evidence="11">GON-4-like protein isoform X6</fullName>
    </submittedName>
</protein>
<comment type="subcellular location">
    <subcellularLocation>
        <location evidence="1 7">Nucleus</location>
    </subcellularLocation>
</comment>
<dbReference type="InterPro" id="IPR052435">
    <property type="entry name" value="YY1-Transcr_Regul"/>
</dbReference>
<feature type="compositionally biased region" description="Basic and acidic residues" evidence="8">
    <location>
        <begin position="222"/>
        <end position="231"/>
    </location>
</feature>
<evidence type="ECO:0000256" key="8">
    <source>
        <dbReference type="SAM" id="MobiDB-lite"/>
    </source>
</evidence>
<feature type="compositionally biased region" description="Basic and acidic residues" evidence="8">
    <location>
        <begin position="1898"/>
        <end position="1908"/>
    </location>
</feature>
<evidence type="ECO:0000256" key="7">
    <source>
        <dbReference type="PROSITE-ProRule" id="PRU00810"/>
    </source>
</evidence>
<dbReference type="PANTHER" id="PTHR16088">
    <property type="entry name" value="YY1 ASSOCIATED PROTEIN-RELATED"/>
    <property type="match status" value="1"/>
</dbReference>
<feature type="region of interest" description="Disordered" evidence="8">
    <location>
        <begin position="1145"/>
        <end position="1165"/>
    </location>
</feature>
<feature type="compositionally biased region" description="Polar residues" evidence="8">
    <location>
        <begin position="61"/>
        <end position="75"/>
    </location>
</feature>
<feature type="region of interest" description="Disordered" evidence="8">
    <location>
        <begin position="682"/>
        <end position="706"/>
    </location>
</feature>
<dbReference type="Gene3D" id="1.10.10.60">
    <property type="entry name" value="Homeodomain-like"/>
    <property type="match status" value="1"/>
</dbReference>
<feature type="region of interest" description="Disordered" evidence="8">
    <location>
        <begin position="1085"/>
        <end position="1116"/>
    </location>
</feature>
<feature type="region of interest" description="Disordered" evidence="8">
    <location>
        <begin position="1429"/>
        <end position="1663"/>
    </location>
</feature>
<name>A0A3Q7SJI5_VULVU</name>
<feature type="compositionally biased region" description="Basic residues" evidence="8">
    <location>
        <begin position="322"/>
        <end position="334"/>
    </location>
</feature>
<feature type="compositionally biased region" description="Basic and acidic residues" evidence="8">
    <location>
        <begin position="1973"/>
        <end position="1998"/>
    </location>
</feature>
<feature type="region of interest" description="Disordered" evidence="8">
    <location>
        <begin position="57"/>
        <end position="130"/>
    </location>
</feature>
<accession>A0A3Q7SJI5</accession>
<keyword evidence="6 7" id="KW-0539">Nucleus</keyword>
<feature type="compositionally biased region" description="Acidic residues" evidence="8">
    <location>
        <begin position="625"/>
        <end position="650"/>
    </location>
</feature>
<dbReference type="SUPFAM" id="SSF46689">
    <property type="entry name" value="Homeodomain-like"/>
    <property type="match status" value="1"/>
</dbReference>
<evidence type="ECO:0000256" key="5">
    <source>
        <dbReference type="ARBA" id="ARBA00023163"/>
    </source>
</evidence>
<dbReference type="Gene3D" id="1.20.1160.11">
    <property type="entry name" value="Paired amphipathic helix"/>
    <property type="match status" value="1"/>
</dbReference>
<feature type="region of interest" description="Disordered" evidence="8">
    <location>
        <begin position="1869"/>
        <end position="1908"/>
    </location>
</feature>
<dbReference type="InterPro" id="IPR036600">
    <property type="entry name" value="PAH_sf"/>
</dbReference>
<evidence type="ECO:0000256" key="6">
    <source>
        <dbReference type="ARBA" id="ARBA00023242"/>
    </source>
</evidence>
<organism evidence="10 11">
    <name type="scientific">Vulpes vulpes</name>
    <name type="common">Red fox</name>
    <dbReference type="NCBI Taxonomy" id="9627"/>
    <lineage>
        <taxon>Eukaryota</taxon>
        <taxon>Metazoa</taxon>
        <taxon>Chordata</taxon>
        <taxon>Craniata</taxon>
        <taxon>Vertebrata</taxon>
        <taxon>Euteleostomi</taxon>
        <taxon>Mammalia</taxon>
        <taxon>Eutheria</taxon>
        <taxon>Laurasiatheria</taxon>
        <taxon>Carnivora</taxon>
        <taxon>Caniformia</taxon>
        <taxon>Canidae</taxon>
        <taxon>Vulpes</taxon>
    </lineage>
</organism>
<feature type="compositionally biased region" description="Acidic residues" evidence="8">
    <location>
        <begin position="446"/>
        <end position="474"/>
    </location>
</feature>
<dbReference type="Pfam" id="PF02671">
    <property type="entry name" value="PAH"/>
    <property type="match status" value="2"/>
</dbReference>
<dbReference type="Proteomes" id="UP001652641">
    <property type="component" value="Chromosome 13"/>
</dbReference>
<dbReference type="Pfam" id="PF21227">
    <property type="entry name" value="Myb_DNA-binding_7"/>
    <property type="match status" value="1"/>
</dbReference>
<feature type="compositionally biased region" description="Polar residues" evidence="8">
    <location>
        <begin position="2139"/>
        <end position="2158"/>
    </location>
</feature>
<keyword evidence="5" id="KW-0804">Transcription</keyword>
<dbReference type="InterPro" id="IPR003822">
    <property type="entry name" value="PAH"/>
</dbReference>
<keyword evidence="2" id="KW-0678">Repressor</keyword>
<feature type="compositionally biased region" description="Basic and acidic residues" evidence="8">
    <location>
        <begin position="1393"/>
        <end position="1402"/>
    </location>
</feature>
<feature type="compositionally biased region" description="Polar residues" evidence="8">
    <location>
        <begin position="2014"/>
        <end position="2029"/>
    </location>
</feature>
<feature type="compositionally biased region" description="Basic and acidic residues" evidence="8">
    <location>
        <begin position="745"/>
        <end position="757"/>
    </location>
</feature>
<feature type="region of interest" description="Disordered" evidence="8">
    <location>
        <begin position="2133"/>
        <end position="2174"/>
    </location>
</feature>
<feature type="region of interest" description="Disordered" evidence="8">
    <location>
        <begin position="1382"/>
        <end position="1415"/>
    </location>
</feature>
<feature type="domain" description="Myb-like" evidence="9">
    <location>
        <begin position="2200"/>
        <end position="2245"/>
    </location>
</feature>
<feature type="compositionally biased region" description="Acidic residues" evidence="8">
    <location>
        <begin position="1518"/>
        <end position="1537"/>
    </location>
</feature>
<feature type="compositionally biased region" description="Low complexity" evidence="8">
    <location>
        <begin position="1085"/>
        <end position="1100"/>
    </location>
</feature>
<dbReference type="InterPro" id="IPR049257">
    <property type="entry name" value="Gon4l/CASP8AP2_myb-like"/>
</dbReference>
<feature type="compositionally biased region" description="Acidic residues" evidence="8">
    <location>
        <begin position="1571"/>
        <end position="1595"/>
    </location>
</feature>
<proteinExistence type="predicted"/>
<reference key="1">
    <citation type="submission" date="2019-01" db="UniProtKB">
        <authorList>
            <consortium name="RefSeq"/>
        </authorList>
    </citation>
    <scope>IDENTIFICATION</scope>
</reference>
<feature type="compositionally biased region" description="Low complexity" evidence="8">
    <location>
        <begin position="1538"/>
        <end position="1551"/>
    </location>
</feature>
<dbReference type="PANTHER" id="PTHR16088:SF3">
    <property type="entry name" value="GON-4-LIKE PROTEIN"/>
    <property type="match status" value="1"/>
</dbReference>
<dbReference type="PROSITE" id="PS50090">
    <property type="entry name" value="MYB_LIKE"/>
    <property type="match status" value="1"/>
</dbReference>
<keyword evidence="10" id="KW-1185">Reference proteome</keyword>
<evidence type="ECO:0000256" key="3">
    <source>
        <dbReference type="ARBA" id="ARBA00022553"/>
    </source>
</evidence>
<feature type="region of interest" description="Disordered" evidence="8">
    <location>
        <begin position="2252"/>
        <end position="2285"/>
    </location>
</feature>
<evidence type="ECO:0000313" key="10">
    <source>
        <dbReference type="Proteomes" id="UP001652641"/>
    </source>
</evidence>
<feature type="compositionally biased region" description="Basic and acidic residues" evidence="8">
    <location>
        <begin position="2098"/>
        <end position="2107"/>
    </location>
</feature>
<feature type="region of interest" description="Disordered" evidence="8">
    <location>
        <begin position="521"/>
        <end position="540"/>
    </location>
</feature>
<feature type="region of interest" description="Disordered" evidence="8">
    <location>
        <begin position="1934"/>
        <end position="2048"/>
    </location>
</feature>
<evidence type="ECO:0000259" key="9">
    <source>
        <dbReference type="PROSITE" id="PS50090"/>
    </source>
</evidence>
<feature type="region of interest" description="Disordered" evidence="8">
    <location>
        <begin position="735"/>
        <end position="757"/>
    </location>
</feature>
<dbReference type="RefSeq" id="XP_025853052.2">
    <property type="nucleotide sequence ID" value="XM_025997267.2"/>
</dbReference>
<sequence>MGPEGLAHALWRLGAAHRRSGARTSGAAVGRLPALAELDFRGSWPAGWNRSGTCMQAKGRCSTTEPPRSPKSGTCTMLPCKKRRTTVTESSRDQGNQEEEDLDLESAIKPSSDQVKDLGSASLSGGPSHGRVAGLQVESLQDASNQLCVEDPSLSSLSSRILTQDTSAPVLEAVDAAISQGITLPSLESSQPLHAHVGKGKVQAPGARRGKKITLRPGPVSQEDRGDHSITKEPFSGEPGEEVKEEGGKPQLHSGGAMPLLPLGSHSAKPGAQPGKSPQPDVCACPQEKPLGTLASQAEDETEDGGLFIPMEEQSGEESERRRRKRKGSKRKRDARGPEGGTCTCDLKLDDALDRTLEDGAKQHNLTAVNVRNILHEVITNEHVVAMMKAAISETEDMPMFEPKMTRSKLKEVVEKGVVIPTWNISPIKKANEIKPPQFVDIHLEEDDSSDEEYQPDDEEEDETAEESLLESDVESTASSPRGAKKSRLRQSSEMTETDEEGSMLSEAEKVPAPAVRHISAEVVPMGPPPPPKPKQTRDSTFMEKLHAVDEELASSPICMDSFQPMDDSLIAFRTRSKMPLKDVPLGQLEAELRAPDITPDMYDPNTADDEDWKVWLGGLMNDDVGNEDEADDDDDPEYNFLEDLDEPDTEDFRTDRAVRITKKEVNELMEELFETFQDEMGLSNVEDDGPEEEERVSEPRPSFNTPQALRFEEPLANLLNEQHRTVKEQLEQLKMKKSSGRQQQEVEKVKPQSEKVHQTLTLDPAQRGRLQQQMQQHVQLLTQIHLLASSNPNLNSEASTTRIFLKELGTFAQSSVALHHQSSPGFQTLFQPCNLLGAMQLVEDFNTHISVIDWSPRKTVKKTADEFPCLPKQVAWILATSKVFMYPELLPVCSLKAKNPQDKIFFTKAEDNLLALGLKHFEGTKFPKLLISKYLLTCKTAHQLTVRIKNLNMNRAPDNIIKFYKKTKQLPVLMKCCEEIQPHQWKPPVEREEHRLPFWLQASLPSIQEELWRIAGGARGVGNVTGAAEVSSEPGLGKGRSELGSDTPYPLLLPKGVVLKLKPVANCFSRKAWRQKRPAVLKPLLIRPSPSLQPSSSTSGKAPARSAQSEAPPSKMVVRIPPMIQPATVLQTVPGVPPLGAPVGDGFESPATLPPTPHEARTSFPLSEPQPLLTPAPVPKVMLPSLAPSKFRRPCVKPRASKRKGAKASLCLEPTSLIHPVPVIFTVPATTVKVVSFGSGCNVIQPVNAAVAPSSQTIPITTLLVNPTSFPCPLNQPLVASSLPPFIVSSNSVSLPVPSTPEDKAQVNADIGGPLAEGKNAFQGLEPKLEPQDFSPLCAPVFPKEEHSPGPLAADCVCQEELPENSACGWTLVKAEDERQALQPLPPGDVEEMVKMEPKDPGEDDASGSLGQDGCEDIREECAVGLDAGFPGEELSGPRERRGQLAVQQEEERSEPAGASSAAREPRDEGDSGDMSKGSLEMASSCADHEVTRGSPLGQSEACGSTDGQVVETPAGPEEEEEEDFDDLTADEEEELSSASEESVLSVPELQETMEKLTWLASERRAGQEGESEEENSQEENSEPEEEEEEEAEGMESLQKEDEMADEAIEDPTEKPPAPFASPRTAPEAEASSTPPGESGRAAGKGRGSQRARGKRGSRARASKDTSKLLLLYDEDILERDPLREQKDLAFAQAYLTRVREALQHIPGKYEDFLQVIYEFESSTQRQTAVDLYKSLQVLLQDWPQLLKDFAAFLLPEQALACGLFEEQQAFEKSRKFLRQLEICFAENPSHHQKIIKVLQSCADCLPQEITELKTQMWQLLKGHDHLQDEFSVFFDHLRPAASRMGDFEEINWTEEKEYEFDGFEEVALPDVEEEEEPPKIPTASKSKRRKEIGVQNHDKEAEWPDSAKDCACSCHEGGPDSRLKKSKRRSCSHCGSRVCDSKSYKSKEPHELVGSSPHREASPGPGAKEAGQGKDLLEGEALEDREGQEASQDRPGKGAGQGETPVPGLAVGSTSLSPQEVTSTAQPTLAGPPPCSPESVKLSSSTESMLCTIRRNQAGPEVLSCPQASPRLQNEGKEQEALGEPQASMPTWDASETERWTRDSGRSLVPEISDAPESCLLLGRAGVRTANRRSPVCESSSGIDTSATSCKASRGSSAKDGEIQGKGPVGEQPLKATEATVCANNSKVSSTGEKVVLWTREADRVILTMCQEKGAQPQTFSSISQQLGNKTPTEVSHRFRELMQLFHTACEASSEEEDDATSTSNTDQLSDHGDLLSEEELDG</sequence>
<keyword evidence="4" id="KW-0805">Transcription regulation</keyword>